<comment type="caution">
    <text evidence="6">The sequence shown here is derived from an EMBL/GenBank/DDBJ whole genome shotgun (WGS) entry which is preliminary data.</text>
</comment>
<keyword evidence="7" id="KW-1185">Reference proteome</keyword>
<reference evidence="6 7" key="1">
    <citation type="submission" date="2019-06" db="EMBL/GenBank/DDBJ databases">
        <title>Sequencing the genomes of 1000 actinobacteria strains.</title>
        <authorList>
            <person name="Klenk H.-P."/>
        </authorList>
    </citation>
    <scope>NUCLEOTIDE SEQUENCE [LARGE SCALE GENOMIC DNA]</scope>
    <source>
        <strain evidence="6 7">DSM 45511</strain>
    </source>
</reference>
<evidence type="ECO:0000313" key="6">
    <source>
        <dbReference type="EMBL" id="TQM45184.1"/>
    </source>
</evidence>
<proteinExistence type="predicted"/>
<evidence type="ECO:0000256" key="1">
    <source>
        <dbReference type="ARBA" id="ARBA00022741"/>
    </source>
</evidence>
<feature type="binding site" evidence="3">
    <location>
        <position position="68"/>
    </location>
    <ligand>
        <name>substrate</name>
    </ligand>
</feature>
<dbReference type="RefSeq" id="WP_142100611.1">
    <property type="nucleotide sequence ID" value="NZ_VFPH01000001.1"/>
</dbReference>
<evidence type="ECO:0000256" key="3">
    <source>
        <dbReference type="PIRSR" id="PIRSR639383-2"/>
    </source>
</evidence>
<dbReference type="PANTHER" id="PTHR42997:SF1">
    <property type="entry name" value="AP-4-A PHOSPHORYLASE"/>
    <property type="match status" value="1"/>
</dbReference>
<dbReference type="InterPro" id="IPR036265">
    <property type="entry name" value="HIT-like_sf"/>
</dbReference>
<gene>
    <name evidence="6" type="ORF">FB388_2581</name>
</gene>
<keyword evidence="1" id="KW-0547">Nucleotide-binding</keyword>
<dbReference type="Pfam" id="PF01230">
    <property type="entry name" value="HIT"/>
    <property type="match status" value="1"/>
</dbReference>
<evidence type="ECO:0000256" key="4">
    <source>
        <dbReference type="PROSITE-ProRule" id="PRU00464"/>
    </source>
</evidence>
<dbReference type="Proteomes" id="UP000319818">
    <property type="component" value="Unassembled WGS sequence"/>
</dbReference>
<feature type="binding site" evidence="3">
    <location>
        <position position="140"/>
    </location>
    <ligand>
        <name>substrate</name>
    </ligand>
</feature>
<dbReference type="PROSITE" id="PS51084">
    <property type="entry name" value="HIT_2"/>
    <property type="match status" value="1"/>
</dbReference>
<dbReference type="InterPro" id="IPR039383">
    <property type="entry name" value="FHIT"/>
</dbReference>
<accession>A0A543GGH5</accession>
<feature type="domain" description="HIT" evidence="5">
    <location>
        <begin position="42"/>
        <end position="151"/>
    </location>
</feature>
<dbReference type="SUPFAM" id="SSF54197">
    <property type="entry name" value="HIT-like"/>
    <property type="match status" value="1"/>
</dbReference>
<sequence length="187" mass="20420">MSESGEPAYEARDGVGTPDGFRRLWTPHRLAYIKEAGAEGCPFCRIPQLPDEEGLVVARGDTVYAVLNLHPYNPGHLMVLPYRHVAELEDLEPAEASELMTFTQAAVRAMKRVAEPHAFNVGLNLGTVAGGSLAEHLHQHVVPRWGGDANFIAVIGQTKVIPQLLSETRSLLAEAWPAPDRPSGERQ</sequence>
<evidence type="ECO:0000313" key="7">
    <source>
        <dbReference type="Proteomes" id="UP000319818"/>
    </source>
</evidence>
<feature type="active site" description="Tele-AMP-histidine intermediate" evidence="2">
    <location>
        <position position="138"/>
    </location>
</feature>
<keyword evidence="6" id="KW-0808">Transferase</keyword>
<dbReference type="EMBL" id="VFPH01000001">
    <property type="protein sequence ID" value="TQM45184.1"/>
    <property type="molecule type" value="Genomic_DNA"/>
</dbReference>
<name>A0A543GGH5_9PSEU</name>
<feature type="short sequence motif" description="Histidine triad motif" evidence="4">
    <location>
        <begin position="136"/>
        <end position="140"/>
    </location>
</feature>
<dbReference type="GO" id="GO:0000166">
    <property type="term" value="F:nucleotide binding"/>
    <property type="evidence" value="ECO:0007669"/>
    <property type="project" value="UniProtKB-KW"/>
</dbReference>
<dbReference type="InterPro" id="IPR052908">
    <property type="entry name" value="AP-4-A_phosphorylase"/>
</dbReference>
<dbReference type="OrthoDB" id="9784774at2"/>
<keyword evidence="6" id="KW-0548">Nucleotidyltransferase</keyword>
<dbReference type="AlphaFoldDB" id="A0A543GGH5"/>
<dbReference type="InterPro" id="IPR011146">
    <property type="entry name" value="HIT-like"/>
</dbReference>
<evidence type="ECO:0000256" key="2">
    <source>
        <dbReference type="PIRSR" id="PIRSR639383-1"/>
    </source>
</evidence>
<dbReference type="Gene3D" id="3.30.428.10">
    <property type="entry name" value="HIT-like"/>
    <property type="match status" value="1"/>
</dbReference>
<dbReference type="PANTHER" id="PTHR42997">
    <property type="entry name" value="HIT FAMILY HYDROLASE"/>
    <property type="match status" value="1"/>
</dbReference>
<evidence type="ECO:0000259" key="5">
    <source>
        <dbReference type="PROSITE" id="PS51084"/>
    </source>
</evidence>
<organism evidence="6 7">
    <name type="scientific">Pseudonocardia cypriaca</name>
    <dbReference type="NCBI Taxonomy" id="882449"/>
    <lineage>
        <taxon>Bacteria</taxon>
        <taxon>Bacillati</taxon>
        <taxon>Actinomycetota</taxon>
        <taxon>Actinomycetes</taxon>
        <taxon>Pseudonocardiales</taxon>
        <taxon>Pseudonocardiaceae</taxon>
        <taxon>Pseudonocardia</taxon>
    </lineage>
</organism>
<dbReference type="GO" id="GO:0016779">
    <property type="term" value="F:nucleotidyltransferase activity"/>
    <property type="evidence" value="ECO:0007669"/>
    <property type="project" value="UniProtKB-KW"/>
</dbReference>
<protein>
    <submittedName>
        <fullName evidence="6">ATP adenylyltransferase</fullName>
    </submittedName>
</protein>
<dbReference type="CDD" id="cd01275">
    <property type="entry name" value="FHIT"/>
    <property type="match status" value="1"/>
</dbReference>